<accession>A0AAI9F1P0</accession>
<comment type="caution">
    <text evidence="2">The sequence shown here is derived from an EMBL/GenBank/DDBJ whole genome shotgun (WGS) entry which is preliminary data.</text>
</comment>
<evidence type="ECO:0000313" key="3">
    <source>
        <dbReference type="Proteomes" id="UP000003288"/>
    </source>
</evidence>
<feature type="transmembrane region" description="Helical" evidence="1">
    <location>
        <begin position="86"/>
        <end position="110"/>
    </location>
</feature>
<feature type="transmembrane region" description="Helical" evidence="1">
    <location>
        <begin position="12"/>
        <end position="33"/>
    </location>
</feature>
<gene>
    <name evidence="2" type="ORF">CMTB2_05592</name>
</gene>
<keyword evidence="1" id="KW-0472">Membrane</keyword>
<protein>
    <submittedName>
        <fullName evidence="2">Uncharacterized protein</fullName>
    </submittedName>
</protein>
<dbReference type="AlphaFoldDB" id="A0AAI9F1P0"/>
<sequence length="119" mass="13762">MKTLTLEQIHSLIFLFGVFFVVIPAIISFIVGFECQENKGDNIKCFIANLIFLFEFFIICYMAFNDSKITKNLFSFINKGEFSVDVFYYLLIASVEVLLFFSAPFFVLVFSNKENDQKG</sequence>
<keyword evidence="1" id="KW-0812">Transmembrane</keyword>
<evidence type="ECO:0000313" key="2">
    <source>
        <dbReference type="EMBL" id="EDM22953.1"/>
    </source>
</evidence>
<evidence type="ECO:0000256" key="1">
    <source>
        <dbReference type="SAM" id="Phobius"/>
    </source>
</evidence>
<dbReference type="RefSeq" id="WP_007475656.1">
    <property type="nucleotide sequence ID" value="NZ_ABCJ01000015.1"/>
</dbReference>
<name>A0AAI9F1P0_9BACT</name>
<keyword evidence="1" id="KW-1133">Transmembrane helix</keyword>
<proteinExistence type="predicted"/>
<organism evidence="2 3">
    <name type="scientific">Caminibacter mediatlanticus TB-2</name>
    <dbReference type="NCBI Taxonomy" id="391592"/>
    <lineage>
        <taxon>Bacteria</taxon>
        <taxon>Pseudomonadati</taxon>
        <taxon>Campylobacterota</taxon>
        <taxon>Epsilonproteobacteria</taxon>
        <taxon>Nautiliales</taxon>
        <taxon>Nautiliaceae</taxon>
        <taxon>Caminibacter</taxon>
    </lineage>
</organism>
<feature type="transmembrane region" description="Helical" evidence="1">
    <location>
        <begin position="45"/>
        <end position="64"/>
    </location>
</feature>
<dbReference type="Proteomes" id="UP000003288">
    <property type="component" value="Unassembled WGS sequence"/>
</dbReference>
<dbReference type="EMBL" id="ABCJ01000015">
    <property type="protein sequence ID" value="EDM22953.1"/>
    <property type="molecule type" value="Genomic_DNA"/>
</dbReference>
<reference evidence="2 3" key="1">
    <citation type="journal article" date="2011" name="Stand. Genomic Sci.">
        <title>Draft genome sequence of Caminibacter mediatlanticus strain TB-2, an epsilonproteobacterium isolated from a deep-sea hydrothermal vent.</title>
        <authorList>
            <person name="Giovannelli D."/>
            <person name="Ferriera S."/>
            <person name="Johnson J."/>
            <person name="Kravitz S."/>
            <person name="Perez-Rodriguez I."/>
            <person name="Ricci J."/>
            <person name="O'Brien C."/>
            <person name="Voordeckers J.W."/>
            <person name="Bini E."/>
            <person name="Vetriani C."/>
        </authorList>
    </citation>
    <scope>NUCLEOTIDE SEQUENCE [LARGE SCALE GENOMIC DNA]</scope>
    <source>
        <strain evidence="2 3">TB-2</strain>
    </source>
</reference>